<dbReference type="Proteomes" id="UP001596147">
    <property type="component" value="Unassembled WGS sequence"/>
</dbReference>
<dbReference type="InterPro" id="IPR012505">
    <property type="entry name" value="YbbR"/>
</dbReference>
<dbReference type="InterPro" id="IPR053154">
    <property type="entry name" value="c-di-AMP_regulator"/>
</dbReference>
<accession>A0ABW0LKQ5</accession>
<keyword evidence="1" id="KW-1133">Transmembrane helix</keyword>
<reference evidence="3" key="1">
    <citation type="journal article" date="2019" name="Int. J. Syst. Evol. Microbiol.">
        <title>The Global Catalogue of Microorganisms (GCM) 10K type strain sequencing project: providing services to taxonomists for standard genome sequencing and annotation.</title>
        <authorList>
            <consortium name="The Broad Institute Genomics Platform"/>
            <consortium name="The Broad Institute Genome Sequencing Center for Infectious Disease"/>
            <person name="Wu L."/>
            <person name="Ma J."/>
        </authorList>
    </citation>
    <scope>NUCLEOTIDE SEQUENCE [LARGE SCALE GENOMIC DNA]</scope>
    <source>
        <strain evidence="3">CGMCC 1.12237</strain>
    </source>
</reference>
<dbReference type="EMBL" id="JBHSMC010000014">
    <property type="protein sequence ID" value="MFC5465143.1"/>
    <property type="molecule type" value="Genomic_DNA"/>
</dbReference>
<organism evidence="2 3">
    <name type="scientific">Lederbergia graminis</name>
    <dbReference type="NCBI Taxonomy" id="735518"/>
    <lineage>
        <taxon>Bacteria</taxon>
        <taxon>Bacillati</taxon>
        <taxon>Bacillota</taxon>
        <taxon>Bacilli</taxon>
        <taxon>Bacillales</taxon>
        <taxon>Bacillaceae</taxon>
        <taxon>Lederbergia</taxon>
    </lineage>
</organism>
<feature type="transmembrane region" description="Helical" evidence="1">
    <location>
        <begin position="12"/>
        <end position="34"/>
    </location>
</feature>
<keyword evidence="1" id="KW-0812">Transmembrane</keyword>
<dbReference type="Gene3D" id="2.170.120.30">
    <property type="match status" value="2"/>
</dbReference>
<dbReference type="RefSeq" id="WP_382351063.1">
    <property type="nucleotide sequence ID" value="NZ_JBHSMC010000014.1"/>
</dbReference>
<keyword evidence="3" id="KW-1185">Reference proteome</keyword>
<evidence type="ECO:0000313" key="2">
    <source>
        <dbReference type="EMBL" id="MFC5465143.1"/>
    </source>
</evidence>
<proteinExistence type="predicted"/>
<dbReference type="Gene3D" id="2.170.120.40">
    <property type="entry name" value="YbbR-like domain"/>
    <property type="match status" value="2"/>
</dbReference>
<sequence>MDNKMDKFMENPWFVRIIAMILTAILFFSFNGFFDKDNGTTPNDMEDENVETLTNVPVEVYYDAENLVVSGVPKTVTVRLQGQKRFLEAAKRQRDFTIFVDLSDVEIGNHRVPVQHKDISNKLQVRIDPTYVDISLQEKVTEEFKVEAEFNRSILAEGFEAQQPEIEPRTVKITGAKDIVDKITYVKATIDASGLISDTIVRQAAVTVLDRELNKLDVEVEPKTVSVEIPVKNPRKNVPIKINTTGTPPDDIVIKTVSTTTPEVLIYGRTTVLQDIDELNVSVDVSNIREDTELEVPIQYPIGVNKISPNKVVVKITAEKKVTEKTFDKIKIDTKQLEPNLNLEFLSPPSGELSLKLSGEKAKIDNVEESDFEVFVNLENLNAGEHEVQVEVAGPEDVDWETSIKTVKVRLTEEQEEETT</sequence>
<dbReference type="PANTHER" id="PTHR37804:SF1">
    <property type="entry name" value="CDAA REGULATORY PROTEIN CDAR"/>
    <property type="match status" value="1"/>
</dbReference>
<evidence type="ECO:0000313" key="3">
    <source>
        <dbReference type="Proteomes" id="UP001596147"/>
    </source>
</evidence>
<evidence type="ECO:0000256" key="1">
    <source>
        <dbReference type="SAM" id="Phobius"/>
    </source>
</evidence>
<gene>
    <name evidence="2" type="ORF">ACFPM4_10330</name>
</gene>
<keyword evidence="1" id="KW-0472">Membrane</keyword>
<comment type="caution">
    <text evidence="2">The sequence shown here is derived from an EMBL/GenBank/DDBJ whole genome shotgun (WGS) entry which is preliminary data.</text>
</comment>
<protein>
    <submittedName>
        <fullName evidence="2">YbbR-like domain-containing protein</fullName>
    </submittedName>
</protein>
<dbReference type="PANTHER" id="PTHR37804">
    <property type="entry name" value="CDAA REGULATORY PROTEIN CDAR"/>
    <property type="match status" value="1"/>
</dbReference>
<dbReference type="Pfam" id="PF07949">
    <property type="entry name" value="YbbR"/>
    <property type="match status" value="3"/>
</dbReference>
<name>A0ABW0LKQ5_9BACI</name>